<dbReference type="SUPFAM" id="SSF50965">
    <property type="entry name" value="Galactose oxidase, central domain"/>
    <property type="match status" value="1"/>
</dbReference>
<dbReference type="EMBL" id="OBEB01000009">
    <property type="protein sequence ID" value="SNY59292.1"/>
    <property type="molecule type" value="Genomic_DNA"/>
</dbReference>
<proteinExistence type="predicted"/>
<dbReference type="Gene3D" id="2.120.10.80">
    <property type="entry name" value="Kelch-type beta propeller"/>
    <property type="match status" value="1"/>
</dbReference>
<evidence type="ECO:0000313" key="3">
    <source>
        <dbReference type="Proteomes" id="UP000219353"/>
    </source>
</evidence>
<accession>A0A285JG88</accession>
<dbReference type="InterPro" id="IPR015915">
    <property type="entry name" value="Kelch-typ_b-propeller"/>
</dbReference>
<protein>
    <recommendedName>
        <fullName evidence="4">Galactose oxidase</fullName>
    </recommendedName>
</protein>
<keyword evidence="3" id="KW-1185">Reference proteome</keyword>
<name>A0A285JG88_9GAMM</name>
<dbReference type="InterPro" id="IPR011043">
    <property type="entry name" value="Gal_Oxase/kelch_b-propeller"/>
</dbReference>
<dbReference type="Proteomes" id="UP000219353">
    <property type="component" value="Unassembled WGS sequence"/>
</dbReference>
<organism evidence="2 3">
    <name type="scientific">Arsukibacterium tuosuense</name>
    <dbReference type="NCBI Taxonomy" id="1323745"/>
    <lineage>
        <taxon>Bacteria</taxon>
        <taxon>Pseudomonadati</taxon>
        <taxon>Pseudomonadota</taxon>
        <taxon>Gammaproteobacteria</taxon>
        <taxon>Chromatiales</taxon>
        <taxon>Chromatiaceae</taxon>
        <taxon>Arsukibacterium</taxon>
    </lineage>
</organism>
<evidence type="ECO:0000256" key="1">
    <source>
        <dbReference type="SAM" id="MobiDB-lite"/>
    </source>
</evidence>
<dbReference type="OrthoDB" id="6374704at2"/>
<feature type="region of interest" description="Disordered" evidence="1">
    <location>
        <begin position="123"/>
        <end position="147"/>
    </location>
</feature>
<evidence type="ECO:0000313" key="2">
    <source>
        <dbReference type="EMBL" id="SNY59292.1"/>
    </source>
</evidence>
<gene>
    <name evidence="2" type="ORF">SAMN06297280_3569</name>
</gene>
<sequence>MKIFVSSVIPVCVIFLIFLQFYSAEPVADDVTTTATTVTPTTYHSGWQPIQGTTLVDHCPANDLYDYPFADYCHNVVFAWGGADLDENTGRLYIWGGGHNDYYGNEVYQLDAISAELRRLTEPAQPADPDTTPRLTELAPFDGSQPNSRHTYDGMAFIGNEGLLWAFSGALAGRHSGGADPNTWLFNPASRRWQRDDVSGDIPRGAFGVVAAYDTKTGLVFLHDRAALYSYQYQADGGIYKKLNSKGGLGLGVNAAIDPDNRKMLIIGQKKQILYDLTAETGYRRTVLPLKGDAQFIEKFPAPGLTYNSKDGHFYAWPGDGKLYKFDLASLSWQGMAIEKDPGPQVRHGTFGRFAYVKALDGFVLLNNPRQPAYFLKLPAQ</sequence>
<evidence type="ECO:0008006" key="4">
    <source>
        <dbReference type="Google" id="ProtNLM"/>
    </source>
</evidence>
<dbReference type="AlphaFoldDB" id="A0A285JG88"/>
<reference evidence="3" key="1">
    <citation type="submission" date="2017-09" db="EMBL/GenBank/DDBJ databases">
        <authorList>
            <person name="Varghese N."/>
            <person name="Submissions S."/>
        </authorList>
    </citation>
    <scope>NUCLEOTIDE SEQUENCE [LARGE SCALE GENOMIC DNA]</scope>
    <source>
        <strain evidence="3">CGMCC 1.12461</strain>
    </source>
</reference>
<dbReference type="RefSeq" id="WP_097112759.1">
    <property type="nucleotide sequence ID" value="NZ_OBEB01000009.1"/>
</dbReference>